<accession>A0A4Y7U984</accession>
<dbReference type="AlphaFoldDB" id="A0A4Y7U984"/>
<keyword evidence="1" id="KW-1133">Transmembrane helix</keyword>
<organism evidence="2 3">
    <name type="scientific">Flavobacterium circumlabens</name>
    <dbReference type="NCBI Taxonomy" id="2133765"/>
    <lineage>
        <taxon>Bacteria</taxon>
        <taxon>Pseudomonadati</taxon>
        <taxon>Bacteroidota</taxon>
        <taxon>Flavobacteriia</taxon>
        <taxon>Flavobacteriales</taxon>
        <taxon>Flavobacteriaceae</taxon>
        <taxon>Flavobacterium</taxon>
    </lineage>
</organism>
<name>A0A4Y7U984_9FLAO</name>
<keyword evidence="1" id="KW-0812">Transmembrane</keyword>
<comment type="caution">
    <text evidence="2">The sequence shown here is derived from an EMBL/GenBank/DDBJ whole genome shotgun (WGS) entry which is preliminary data.</text>
</comment>
<reference evidence="2 3" key="1">
    <citation type="journal article" date="2018" name="Syst. Appl. Microbiol.">
        <title>Flavobacterium circumlabens sp. nov. and Flavobacterium cupreum sp. nov., two psychrotrophic species isolated from Antarctic environmental samples.</title>
        <authorList>
            <person name="Kralova S."/>
            <person name="Busse H.J."/>
            <person name="Svec P."/>
            <person name="Maslanova I."/>
            <person name="Stankova E."/>
            <person name="Bartak M."/>
            <person name="Sedlacek I."/>
        </authorList>
    </citation>
    <scope>NUCLEOTIDE SEQUENCE [LARGE SCALE GENOMIC DNA]</scope>
    <source>
        <strain evidence="2 3">CCM 8828</strain>
    </source>
</reference>
<evidence type="ECO:0000313" key="3">
    <source>
        <dbReference type="Proteomes" id="UP000298340"/>
    </source>
</evidence>
<evidence type="ECO:0000313" key="2">
    <source>
        <dbReference type="EMBL" id="TEB42834.1"/>
    </source>
</evidence>
<evidence type="ECO:0000256" key="1">
    <source>
        <dbReference type="SAM" id="Phobius"/>
    </source>
</evidence>
<proteinExistence type="predicted"/>
<gene>
    <name evidence="2" type="ORF">D0809_18395</name>
</gene>
<sequence>MNQSAFPDWFFMYKGWIFSCRGINFILILIVQQSRCNVFVVLLFSTKVFTQKVCESEFLFSFSHNWNDKRCLKCKK</sequence>
<dbReference type="EMBL" id="QWDN01000007">
    <property type="protein sequence ID" value="TEB42834.1"/>
    <property type="molecule type" value="Genomic_DNA"/>
</dbReference>
<dbReference type="Proteomes" id="UP000298340">
    <property type="component" value="Unassembled WGS sequence"/>
</dbReference>
<feature type="transmembrane region" description="Helical" evidence="1">
    <location>
        <begin position="12"/>
        <end position="31"/>
    </location>
</feature>
<protein>
    <submittedName>
        <fullName evidence="2">Uncharacterized protein</fullName>
    </submittedName>
</protein>
<keyword evidence="1" id="KW-0472">Membrane</keyword>